<proteinExistence type="predicted"/>
<evidence type="ECO:0000313" key="1">
    <source>
        <dbReference type="EMBL" id="OGC56183.1"/>
    </source>
</evidence>
<dbReference type="Proteomes" id="UP000177763">
    <property type="component" value="Unassembled WGS sequence"/>
</dbReference>
<gene>
    <name evidence="1" type="ORF">A3H26_03145</name>
</gene>
<protein>
    <submittedName>
        <fullName evidence="1">Uncharacterized protein</fullName>
    </submittedName>
</protein>
<accession>A0A1F4VHF4</accession>
<name>A0A1F4VHF4_UNCKA</name>
<evidence type="ECO:0000313" key="2">
    <source>
        <dbReference type="Proteomes" id="UP000177763"/>
    </source>
</evidence>
<organism evidence="1 2">
    <name type="scientific">candidate division WWE3 bacterium RIFCSPLOWO2_12_FULL_36_10</name>
    <dbReference type="NCBI Taxonomy" id="1802630"/>
    <lineage>
        <taxon>Bacteria</taxon>
        <taxon>Katanobacteria</taxon>
    </lineage>
</organism>
<dbReference type="Pfam" id="PF14063">
    <property type="entry name" value="DUF4254"/>
    <property type="match status" value="1"/>
</dbReference>
<sequence>MLNFETIAKIFSDFLDDTPTVFESDARLSNLIRSNIEMNQKLWNLEDSARMIELGSEHVAVTKREIDKNNQIRNDLIMEIDVEIANQIGVSSGHQERFYSESPGMIIDRLAILFIKLSVIRDLLLVVKENDLQNEYKEKENIILKQMDRIGNFLDYYFTRLVHKEIFFEIQQPVKIYNDNRIRKYIKILKKKDPLK</sequence>
<dbReference type="EMBL" id="MEVN01000045">
    <property type="protein sequence ID" value="OGC56183.1"/>
    <property type="molecule type" value="Genomic_DNA"/>
</dbReference>
<reference evidence="1 2" key="1">
    <citation type="journal article" date="2016" name="Nat. Commun.">
        <title>Thousands of microbial genomes shed light on interconnected biogeochemical processes in an aquifer system.</title>
        <authorList>
            <person name="Anantharaman K."/>
            <person name="Brown C.T."/>
            <person name="Hug L.A."/>
            <person name="Sharon I."/>
            <person name="Castelle C.J."/>
            <person name="Probst A.J."/>
            <person name="Thomas B.C."/>
            <person name="Singh A."/>
            <person name="Wilkins M.J."/>
            <person name="Karaoz U."/>
            <person name="Brodie E.L."/>
            <person name="Williams K.H."/>
            <person name="Hubbard S.S."/>
            <person name="Banfield J.F."/>
        </authorList>
    </citation>
    <scope>NUCLEOTIDE SEQUENCE [LARGE SCALE GENOMIC DNA]</scope>
</reference>
<dbReference type="InterPro" id="IPR025350">
    <property type="entry name" value="DUF4254"/>
</dbReference>
<dbReference type="AlphaFoldDB" id="A0A1F4VHF4"/>
<comment type="caution">
    <text evidence="1">The sequence shown here is derived from an EMBL/GenBank/DDBJ whole genome shotgun (WGS) entry which is preliminary data.</text>
</comment>
<dbReference type="STRING" id="1802630.A3H26_03145"/>